<sequence>MCPSIETLSGSPFVETIRIEKGRIHNLPYHNARMNRTRRELFGAREEIDLAGYIHPGPHQERTKCRVEYTREVLQVEYVPYRMRPVHSLRLVTCDEIDYSYKSTDRQCLNDLFAQRGGHDDILIIRDGLLTDTSICNVALWNGTSWITPARPLLCGTMRAYLLDKGLVQAGDIPVEDLPKYTRIRLFNALIGFGEIDEITRIYV</sequence>
<dbReference type="Gene3D" id="3.20.10.10">
    <property type="entry name" value="D-amino Acid Aminotransferase, subunit A, domain 2"/>
    <property type="match status" value="1"/>
</dbReference>
<evidence type="ECO:0000313" key="3">
    <source>
        <dbReference type="EMBL" id="MSB75001.1"/>
    </source>
</evidence>
<evidence type="ECO:0000313" key="2">
    <source>
        <dbReference type="EMBL" id="MDB9003549.1"/>
    </source>
</evidence>
<evidence type="ECO:0000313" key="4">
    <source>
        <dbReference type="Proteomes" id="UP000095591"/>
    </source>
</evidence>
<dbReference type="Gene3D" id="3.30.470.10">
    <property type="match status" value="1"/>
</dbReference>
<dbReference type="Proteomes" id="UP000095591">
    <property type="component" value="Unassembled WGS sequence"/>
</dbReference>
<dbReference type="Proteomes" id="UP000441609">
    <property type="component" value="Unassembled WGS sequence"/>
</dbReference>
<reference evidence="2" key="3">
    <citation type="submission" date="2023-01" db="EMBL/GenBank/DDBJ databases">
        <title>Human gut microbiome strain richness.</title>
        <authorList>
            <person name="Chen-Liaw A."/>
        </authorList>
    </citation>
    <scope>NUCLEOTIDE SEQUENCE</scope>
    <source>
        <strain evidence="2">RTP21484st1_E5_RTP21484_190118</strain>
    </source>
</reference>
<dbReference type="Pfam" id="PF01063">
    <property type="entry name" value="Aminotran_4"/>
    <property type="match status" value="1"/>
</dbReference>
<gene>
    <name evidence="1" type="ORF">ERS852429_00565</name>
    <name evidence="3" type="ORF">GKD70_17205</name>
    <name evidence="2" type="ORF">PN599_00850</name>
</gene>
<dbReference type="InterPro" id="IPR043132">
    <property type="entry name" value="BCAT-like_C"/>
</dbReference>
<dbReference type="EMBL" id="WKMO01000017">
    <property type="protein sequence ID" value="MSB75001.1"/>
    <property type="molecule type" value="Genomic_DNA"/>
</dbReference>
<organism evidence="1 4">
    <name type="scientific">Parabacteroides distasonis</name>
    <dbReference type="NCBI Taxonomy" id="823"/>
    <lineage>
        <taxon>Bacteria</taxon>
        <taxon>Pseudomonadati</taxon>
        <taxon>Bacteroidota</taxon>
        <taxon>Bacteroidia</taxon>
        <taxon>Bacteroidales</taxon>
        <taxon>Tannerellaceae</taxon>
        <taxon>Parabacteroides</taxon>
    </lineage>
</organism>
<protein>
    <submittedName>
        <fullName evidence="1 3">4-amino-4-deoxychorismate lyase</fullName>
    </submittedName>
    <submittedName>
        <fullName evidence="2">Aminotransferase class IV family protein</fullName>
    </submittedName>
</protein>
<evidence type="ECO:0000313" key="1">
    <source>
        <dbReference type="EMBL" id="CUM78614.1"/>
    </source>
</evidence>
<dbReference type="Proteomes" id="UP001210126">
    <property type="component" value="Unassembled WGS sequence"/>
</dbReference>
<keyword evidence="1" id="KW-0456">Lyase</keyword>
<dbReference type="AlphaFoldDB" id="A0A173RKR9"/>
<dbReference type="InterPro" id="IPR001544">
    <property type="entry name" value="Aminotrans_IV"/>
</dbReference>
<dbReference type="GO" id="GO:0016829">
    <property type="term" value="F:lyase activity"/>
    <property type="evidence" value="ECO:0007669"/>
    <property type="project" value="UniProtKB-KW"/>
</dbReference>
<accession>A0A173RKR9</accession>
<name>A0A173RKR9_PARDI</name>
<dbReference type="OrthoDB" id="1148709at2"/>
<proteinExistence type="predicted"/>
<reference evidence="1 4" key="1">
    <citation type="submission" date="2015-09" db="EMBL/GenBank/DDBJ databases">
        <authorList>
            <consortium name="Pathogen Informatics"/>
        </authorList>
    </citation>
    <scope>NUCLEOTIDE SEQUENCE [LARGE SCALE GENOMIC DNA]</scope>
    <source>
        <strain evidence="1 4">2789STDY5608872</strain>
    </source>
</reference>
<dbReference type="GO" id="GO:0008483">
    <property type="term" value="F:transaminase activity"/>
    <property type="evidence" value="ECO:0007669"/>
    <property type="project" value="UniProtKB-KW"/>
</dbReference>
<dbReference type="InterPro" id="IPR036038">
    <property type="entry name" value="Aminotransferase-like"/>
</dbReference>
<dbReference type="RefSeq" id="WP_005856789.1">
    <property type="nucleotide sequence ID" value="NZ_BQOC01000001.1"/>
</dbReference>
<dbReference type="SUPFAM" id="SSF56752">
    <property type="entry name" value="D-aminoacid aminotransferase-like PLP-dependent enzymes"/>
    <property type="match status" value="1"/>
</dbReference>
<reference evidence="3 5" key="2">
    <citation type="journal article" date="2019" name="Nat. Med.">
        <title>A library of human gut bacterial isolates paired with longitudinal multiomics data enables mechanistic microbiome research.</title>
        <authorList>
            <person name="Poyet M."/>
            <person name="Groussin M."/>
            <person name="Gibbons S.M."/>
            <person name="Avila-Pacheco J."/>
            <person name="Jiang X."/>
            <person name="Kearney S.M."/>
            <person name="Perrotta A.R."/>
            <person name="Berdy B."/>
            <person name="Zhao S."/>
            <person name="Lieberman T.D."/>
            <person name="Swanson P.K."/>
            <person name="Smith M."/>
            <person name="Roesemann S."/>
            <person name="Alexander J.E."/>
            <person name="Rich S.A."/>
            <person name="Livny J."/>
            <person name="Vlamakis H."/>
            <person name="Clish C."/>
            <person name="Bullock K."/>
            <person name="Deik A."/>
            <person name="Scott J."/>
            <person name="Pierce K.A."/>
            <person name="Xavier R.J."/>
            <person name="Alm E.J."/>
        </authorList>
    </citation>
    <scope>NUCLEOTIDE SEQUENCE [LARGE SCALE GENOMIC DNA]</scope>
    <source>
        <strain evidence="3 5">BIOML-A20</strain>
    </source>
</reference>
<evidence type="ECO:0000313" key="5">
    <source>
        <dbReference type="Proteomes" id="UP000441609"/>
    </source>
</evidence>
<dbReference type="EMBL" id="JAQMPJ010000001">
    <property type="protein sequence ID" value="MDB9003549.1"/>
    <property type="molecule type" value="Genomic_DNA"/>
</dbReference>
<dbReference type="EMBL" id="CYXP01000001">
    <property type="protein sequence ID" value="CUM78614.1"/>
    <property type="molecule type" value="Genomic_DNA"/>
</dbReference>
<keyword evidence="1" id="KW-0032">Aminotransferase</keyword>
<keyword evidence="1" id="KW-0808">Transferase</keyword>
<dbReference type="InterPro" id="IPR043131">
    <property type="entry name" value="BCAT-like_N"/>
</dbReference>